<dbReference type="OrthoDB" id="3932747at2759"/>
<reference evidence="1 2" key="1">
    <citation type="journal article" date="2016" name="Nat. Commun.">
        <title>Ectomycorrhizal ecology is imprinted in the genome of the dominant symbiotic fungus Cenococcum geophilum.</title>
        <authorList>
            <consortium name="DOE Joint Genome Institute"/>
            <person name="Peter M."/>
            <person name="Kohler A."/>
            <person name="Ohm R.A."/>
            <person name="Kuo A."/>
            <person name="Krutzmann J."/>
            <person name="Morin E."/>
            <person name="Arend M."/>
            <person name="Barry K.W."/>
            <person name="Binder M."/>
            <person name="Choi C."/>
            <person name="Clum A."/>
            <person name="Copeland A."/>
            <person name="Grisel N."/>
            <person name="Haridas S."/>
            <person name="Kipfer T."/>
            <person name="LaButti K."/>
            <person name="Lindquist E."/>
            <person name="Lipzen A."/>
            <person name="Maire R."/>
            <person name="Meier B."/>
            <person name="Mihaltcheva S."/>
            <person name="Molinier V."/>
            <person name="Murat C."/>
            <person name="Poggeler S."/>
            <person name="Quandt C.A."/>
            <person name="Sperisen C."/>
            <person name="Tritt A."/>
            <person name="Tisserant E."/>
            <person name="Crous P.W."/>
            <person name="Henrissat B."/>
            <person name="Nehls U."/>
            <person name="Egli S."/>
            <person name="Spatafora J.W."/>
            <person name="Grigoriev I.V."/>
            <person name="Martin F.M."/>
        </authorList>
    </citation>
    <scope>NUCLEOTIDE SEQUENCE [LARGE SCALE GENOMIC DNA]</scope>
    <source>
        <strain evidence="1 2">CBS 459.81</strain>
    </source>
</reference>
<feature type="non-terminal residue" evidence="1">
    <location>
        <position position="1"/>
    </location>
</feature>
<dbReference type="SUPFAM" id="SSF46689">
    <property type="entry name" value="Homeodomain-like"/>
    <property type="match status" value="1"/>
</dbReference>
<protein>
    <submittedName>
        <fullName evidence="1">Uncharacterized protein</fullName>
    </submittedName>
</protein>
<name>A0A8E2DZB1_9PEZI</name>
<proteinExistence type="predicted"/>
<gene>
    <name evidence="1" type="ORF">K432DRAFT_310933</name>
</gene>
<evidence type="ECO:0000313" key="2">
    <source>
        <dbReference type="Proteomes" id="UP000250266"/>
    </source>
</evidence>
<keyword evidence="2" id="KW-1185">Reference proteome</keyword>
<evidence type="ECO:0000313" key="1">
    <source>
        <dbReference type="EMBL" id="OCK74338.1"/>
    </source>
</evidence>
<organism evidence="1 2">
    <name type="scientific">Lepidopterella palustris CBS 459.81</name>
    <dbReference type="NCBI Taxonomy" id="1314670"/>
    <lineage>
        <taxon>Eukaryota</taxon>
        <taxon>Fungi</taxon>
        <taxon>Dikarya</taxon>
        <taxon>Ascomycota</taxon>
        <taxon>Pezizomycotina</taxon>
        <taxon>Dothideomycetes</taxon>
        <taxon>Pleosporomycetidae</taxon>
        <taxon>Mytilinidiales</taxon>
        <taxon>Argynnaceae</taxon>
        <taxon>Lepidopterella</taxon>
    </lineage>
</organism>
<sequence>FGAVISGNCGRNDELLDEARAGILSAVEAGESKGAIILRFGVDQRTVYKTIKRCNNHATVKSLPRSGHLRKLNRAQERMLVGYMRKFPKIKY</sequence>
<dbReference type="InterPro" id="IPR009057">
    <property type="entry name" value="Homeodomain-like_sf"/>
</dbReference>
<accession>A0A8E2DZB1</accession>
<dbReference type="AlphaFoldDB" id="A0A8E2DZB1"/>
<dbReference type="EMBL" id="KV745502">
    <property type="protein sequence ID" value="OCK74338.1"/>
    <property type="molecule type" value="Genomic_DNA"/>
</dbReference>
<dbReference type="Proteomes" id="UP000250266">
    <property type="component" value="Unassembled WGS sequence"/>
</dbReference>